<evidence type="ECO:0000313" key="4">
    <source>
        <dbReference type="EMBL" id="CAF4346658.1"/>
    </source>
</evidence>
<keyword evidence="1" id="KW-0175">Coiled coil</keyword>
<accession>A0A815RTQ9</accession>
<dbReference type="InterPro" id="IPR039102">
    <property type="entry name" value="FAM13"/>
</dbReference>
<name>A0A815RTQ9_9BILA</name>
<evidence type="ECO:0000256" key="2">
    <source>
        <dbReference type="SAM" id="MobiDB-lite"/>
    </source>
</evidence>
<gene>
    <name evidence="3" type="ORF">GPM918_LOCUS35869</name>
    <name evidence="4" type="ORF">SRO942_LOCUS36596</name>
</gene>
<organism evidence="3 5">
    <name type="scientific">Didymodactylos carnosus</name>
    <dbReference type="NCBI Taxonomy" id="1234261"/>
    <lineage>
        <taxon>Eukaryota</taxon>
        <taxon>Metazoa</taxon>
        <taxon>Spiralia</taxon>
        <taxon>Gnathifera</taxon>
        <taxon>Rotifera</taxon>
        <taxon>Eurotatoria</taxon>
        <taxon>Bdelloidea</taxon>
        <taxon>Philodinida</taxon>
        <taxon>Philodinidae</taxon>
        <taxon>Didymodactylos</taxon>
    </lineage>
</organism>
<dbReference type="EMBL" id="CAJNOQ010021165">
    <property type="protein sequence ID" value="CAF1481709.1"/>
    <property type="molecule type" value="Genomic_DNA"/>
</dbReference>
<comment type="caution">
    <text evidence="3">The sequence shown here is derived from an EMBL/GenBank/DDBJ whole genome shotgun (WGS) entry which is preliminary data.</text>
</comment>
<evidence type="ECO:0000313" key="5">
    <source>
        <dbReference type="Proteomes" id="UP000663829"/>
    </source>
</evidence>
<dbReference type="AlphaFoldDB" id="A0A815RTQ9"/>
<evidence type="ECO:0000313" key="3">
    <source>
        <dbReference type="EMBL" id="CAF1481709.1"/>
    </source>
</evidence>
<dbReference type="Proteomes" id="UP000681722">
    <property type="component" value="Unassembled WGS sequence"/>
</dbReference>
<protein>
    <submittedName>
        <fullName evidence="3">Uncharacterized protein</fullName>
    </submittedName>
</protein>
<dbReference type="PANTHER" id="PTHR15904">
    <property type="entry name" value="FAM13"/>
    <property type="match status" value="1"/>
</dbReference>
<dbReference type="Proteomes" id="UP000663829">
    <property type="component" value="Unassembled WGS sequence"/>
</dbReference>
<sequence>MRTVTSEILETQYVSVFSLVRTAYEIKSFANCSFLSFFSPMDNLPSEITETASIHDPLASQLIRDCIQLAVDGFLFQHITPDDHYHRFKQNFPSAEKLLDRFKQSTSQQYSSSYRTPLRNQNQVNNTSSSYNVSFQQTPDNISNQQHIPPLDLSSLNPLELVTGDNGQHQNISGSGLTIKTKKTVYSPKESQSLSSSTNRRRSATTKSTTTPPYDQPQKQQTHQRPQSVQESSSSSSTILAQHPHLHAHSRLQPTPLFTPSPSDQRLIINPAGIDDINSNLEIEARDIQERMYAHRNKRSRPHDLQLMSIKEILDEKSDMQQELLKFENKYSKPKTSEQKRIMKPLYDYYSQLKRRVEKHHAQLQQQKITKH</sequence>
<keyword evidence="5" id="KW-1185">Reference proteome</keyword>
<evidence type="ECO:0000256" key="1">
    <source>
        <dbReference type="SAM" id="Coils"/>
    </source>
</evidence>
<feature type="compositionally biased region" description="Polar residues" evidence="2">
    <location>
        <begin position="165"/>
        <end position="178"/>
    </location>
</feature>
<feature type="compositionally biased region" description="Low complexity" evidence="2">
    <location>
        <begin position="205"/>
        <end position="237"/>
    </location>
</feature>
<feature type="region of interest" description="Disordered" evidence="2">
    <location>
        <begin position="110"/>
        <end position="240"/>
    </location>
</feature>
<reference evidence="3" key="1">
    <citation type="submission" date="2021-02" db="EMBL/GenBank/DDBJ databases">
        <authorList>
            <person name="Nowell W R."/>
        </authorList>
    </citation>
    <scope>NUCLEOTIDE SEQUENCE</scope>
</reference>
<feature type="compositionally biased region" description="Polar residues" evidence="2">
    <location>
        <begin position="118"/>
        <end position="147"/>
    </location>
</feature>
<proteinExistence type="predicted"/>
<dbReference type="PANTHER" id="PTHR15904:SF17">
    <property type="entry name" value="RHO-GAP DOMAIN-CONTAINING PROTEIN"/>
    <property type="match status" value="1"/>
</dbReference>
<dbReference type="EMBL" id="CAJOBC010086650">
    <property type="protein sequence ID" value="CAF4346658.1"/>
    <property type="molecule type" value="Genomic_DNA"/>
</dbReference>
<feature type="coiled-coil region" evidence="1">
    <location>
        <begin position="310"/>
        <end position="370"/>
    </location>
</feature>
<dbReference type="OrthoDB" id="185175at2759"/>